<sequence>MEEAKKRRASARAWLTSVSGSLDQIINKTGVTEVEIQHSINDFEMKLKNVHEVESYLGVEELRSDTAQESEFTDRRTIPLVKAKEKLMSMNKATARSIPTSDQQVEDDMRSADAM</sequence>
<feature type="region of interest" description="Disordered" evidence="1">
    <location>
        <begin position="91"/>
        <end position="115"/>
    </location>
</feature>
<dbReference type="AlphaFoldDB" id="A0AAE1B8P4"/>
<comment type="caution">
    <text evidence="2">The sequence shown here is derived from an EMBL/GenBank/DDBJ whole genome shotgun (WGS) entry which is preliminary data.</text>
</comment>
<gene>
    <name evidence="2" type="ORF">RRG08_042147</name>
</gene>
<dbReference type="EMBL" id="JAWDGP010000308">
    <property type="protein sequence ID" value="KAK3801499.1"/>
    <property type="molecule type" value="Genomic_DNA"/>
</dbReference>
<evidence type="ECO:0000313" key="3">
    <source>
        <dbReference type="Proteomes" id="UP001283361"/>
    </source>
</evidence>
<feature type="compositionally biased region" description="Polar residues" evidence="1">
    <location>
        <begin position="91"/>
        <end position="103"/>
    </location>
</feature>
<name>A0AAE1B8P4_9GAST</name>
<dbReference type="Proteomes" id="UP001283361">
    <property type="component" value="Unassembled WGS sequence"/>
</dbReference>
<reference evidence="2" key="1">
    <citation type="journal article" date="2023" name="G3 (Bethesda)">
        <title>A reference genome for the long-term kleptoplast-retaining sea slug Elysia crispata morphotype clarki.</title>
        <authorList>
            <person name="Eastman K.E."/>
            <person name="Pendleton A.L."/>
            <person name="Shaikh M.A."/>
            <person name="Suttiyut T."/>
            <person name="Ogas R."/>
            <person name="Tomko P."/>
            <person name="Gavelis G."/>
            <person name="Widhalm J.R."/>
            <person name="Wisecaver J.H."/>
        </authorList>
    </citation>
    <scope>NUCLEOTIDE SEQUENCE</scope>
    <source>
        <strain evidence="2">ECLA1</strain>
    </source>
</reference>
<organism evidence="2 3">
    <name type="scientific">Elysia crispata</name>
    <name type="common">lettuce slug</name>
    <dbReference type="NCBI Taxonomy" id="231223"/>
    <lineage>
        <taxon>Eukaryota</taxon>
        <taxon>Metazoa</taxon>
        <taxon>Spiralia</taxon>
        <taxon>Lophotrochozoa</taxon>
        <taxon>Mollusca</taxon>
        <taxon>Gastropoda</taxon>
        <taxon>Heterobranchia</taxon>
        <taxon>Euthyneura</taxon>
        <taxon>Panpulmonata</taxon>
        <taxon>Sacoglossa</taxon>
        <taxon>Placobranchoidea</taxon>
        <taxon>Plakobranchidae</taxon>
        <taxon>Elysia</taxon>
    </lineage>
</organism>
<evidence type="ECO:0000313" key="2">
    <source>
        <dbReference type="EMBL" id="KAK3801499.1"/>
    </source>
</evidence>
<protein>
    <submittedName>
        <fullName evidence="2">Uncharacterized protein</fullName>
    </submittedName>
</protein>
<evidence type="ECO:0000256" key="1">
    <source>
        <dbReference type="SAM" id="MobiDB-lite"/>
    </source>
</evidence>
<accession>A0AAE1B8P4</accession>
<proteinExistence type="predicted"/>
<keyword evidence="3" id="KW-1185">Reference proteome</keyword>